<feature type="transmembrane region" description="Helical" evidence="1">
    <location>
        <begin position="12"/>
        <end position="28"/>
    </location>
</feature>
<keyword evidence="1" id="KW-0812">Transmembrane</keyword>
<accession>A0A2P2D8X8</accession>
<evidence type="ECO:0000313" key="3">
    <source>
        <dbReference type="Proteomes" id="UP000245206"/>
    </source>
</evidence>
<protein>
    <recommendedName>
        <fullName evidence="4">Lipoprotein</fullName>
    </recommendedName>
</protein>
<dbReference type="AlphaFoldDB" id="A0A2P2D8X8"/>
<keyword evidence="1" id="KW-1133">Transmembrane helix</keyword>
<dbReference type="EMBL" id="BFAZ01000002">
    <property type="protein sequence ID" value="GBF41089.1"/>
    <property type="molecule type" value="Genomic_DNA"/>
</dbReference>
<keyword evidence="3" id="KW-1185">Reference proteome</keyword>
<evidence type="ECO:0000313" key="2">
    <source>
        <dbReference type="EMBL" id="GBF41089.1"/>
    </source>
</evidence>
<dbReference type="OrthoDB" id="9949131at2"/>
<dbReference type="Proteomes" id="UP000245206">
    <property type="component" value="Unassembled WGS sequence"/>
</dbReference>
<evidence type="ECO:0008006" key="4">
    <source>
        <dbReference type="Google" id="ProtNLM"/>
    </source>
</evidence>
<dbReference type="RefSeq" id="WP_108958316.1">
    <property type="nucleotide sequence ID" value="NZ_BFAZ01000002.1"/>
</dbReference>
<dbReference type="PROSITE" id="PS51257">
    <property type="entry name" value="PROKAR_LIPOPROTEIN"/>
    <property type="match status" value="1"/>
</dbReference>
<organism evidence="2 3">
    <name type="scientific">Leptospira ellinghausenii</name>
    <dbReference type="NCBI Taxonomy" id="1917822"/>
    <lineage>
        <taxon>Bacteria</taxon>
        <taxon>Pseudomonadati</taxon>
        <taxon>Spirochaetota</taxon>
        <taxon>Spirochaetia</taxon>
        <taxon>Leptospirales</taxon>
        <taxon>Leptospiraceae</taxon>
        <taxon>Leptospira</taxon>
    </lineage>
</organism>
<comment type="caution">
    <text evidence="2">The sequence shown here is derived from an EMBL/GenBank/DDBJ whole genome shotgun (WGS) entry which is preliminary data.</text>
</comment>
<proteinExistence type="predicted"/>
<keyword evidence="1" id="KW-0472">Membrane</keyword>
<evidence type="ECO:0000256" key="1">
    <source>
        <dbReference type="SAM" id="Phobius"/>
    </source>
</evidence>
<reference evidence="3" key="1">
    <citation type="journal article" date="2019" name="Microbiol. Immunol.">
        <title>Molecular and phenotypic characterization of Leptospira johnsonii sp. nov., Leptospira ellinghausenii sp. nov. and Leptospira ryugenii sp. nov. isolated from soil and water in Japan.</title>
        <authorList>
            <person name="Masuzawa T."/>
            <person name="Saito M."/>
            <person name="Nakao R."/>
            <person name="Nikaido Y."/>
            <person name="Matsumoto M."/>
            <person name="Ogawa M."/>
            <person name="Yokoyama M."/>
            <person name="Hidaka Y."/>
            <person name="Tomita J."/>
            <person name="Sakakibara K."/>
            <person name="Suzuki K."/>
            <person name="Yasuda S."/>
            <person name="Sato H."/>
            <person name="Yamaguchi M."/>
            <person name="Yoshida S.I."/>
            <person name="Koizumi N."/>
            <person name="Kawamura Y."/>
        </authorList>
    </citation>
    <scope>NUCLEOTIDE SEQUENCE [LARGE SCALE GENOMIC DNA]</scope>
    <source>
        <strain evidence="3">E18</strain>
    </source>
</reference>
<sequence>MKHSDGKLSYGILFFLIIFGVLGCDGLIRGEEKILLREKSGLLREYQGECLVYLYSNYDSVNRILIQKTGSQVKNGNLIYLFTVSPKRISYQMEIKCEGGIYSQKILSFPEDSNLDFHKNLFIHESK</sequence>
<name>A0A2P2D8X8_9LEPT</name>
<gene>
    <name evidence="2" type="ORF">LPTSP2_03590</name>
</gene>